<name>A0A917V4R8_9NOCA</name>
<evidence type="ECO:0000313" key="6">
    <source>
        <dbReference type="Proteomes" id="UP000612956"/>
    </source>
</evidence>
<dbReference type="PROSITE" id="PS00211">
    <property type="entry name" value="ABC_TRANSPORTER_1"/>
    <property type="match status" value="1"/>
</dbReference>
<reference evidence="5" key="2">
    <citation type="submission" date="2020-09" db="EMBL/GenBank/DDBJ databases">
        <authorList>
            <person name="Sun Q."/>
            <person name="Zhou Y."/>
        </authorList>
    </citation>
    <scope>NUCLEOTIDE SEQUENCE</scope>
    <source>
        <strain evidence="5">CGMCC 4.7278</strain>
    </source>
</reference>
<evidence type="ECO:0000256" key="3">
    <source>
        <dbReference type="ARBA" id="ARBA00022840"/>
    </source>
</evidence>
<keyword evidence="1" id="KW-0813">Transport</keyword>
<dbReference type="InterPro" id="IPR050166">
    <property type="entry name" value="ABC_transporter_ATP-bind"/>
</dbReference>
<proteinExistence type="predicted"/>
<dbReference type="SUPFAM" id="SSF52540">
    <property type="entry name" value="P-loop containing nucleoside triphosphate hydrolases"/>
    <property type="match status" value="1"/>
</dbReference>
<dbReference type="Gene3D" id="3.40.50.300">
    <property type="entry name" value="P-loop containing nucleotide triphosphate hydrolases"/>
    <property type="match status" value="1"/>
</dbReference>
<dbReference type="SMART" id="SM00382">
    <property type="entry name" value="AAA"/>
    <property type="match status" value="1"/>
</dbReference>
<dbReference type="InterPro" id="IPR027417">
    <property type="entry name" value="P-loop_NTPase"/>
</dbReference>
<evidence type="ECO:0000256" key="2">
    <source>
        <dbReference type="ARBA" id="ARBA00022741"/>
    </source>
</evidence>
<dbReference type="Proteomes" id="UP000612956">
    <property type="component" value="Unassembled WGS sequence"/>
</dbReference>
<reference evidence="5" key="1">
    <citation type="journal article" date="2014" name="Int. J. Syst. Evol. Microbiol.">
        <title>Complete genome sequence of Corynebacterium casei LMG S-19264T (=DSM 44701T), isolated from a smear-ripened cheese.</title>
        <authorList>
            <consortium name="US DOE Joint Genome Institute (JGI-PGF)"/>
            <person name="Walter F."/>
            <person name="Albersmeier A."/>
            <person name="Kalinowski J."/>
            <person name="Ruckert C."/>
        </authorList>
    </citation>
    <scope>NUCLEOTIDE SEQUENCE</scope>
    <source>
        <strain evidence="5">CGMCC 4.7278</strain>
    </source>
</reference>
<keyword evidence="6" id="KW-1185">Reference proteome</keyword>
<dbReference type="PANTHER" id="PTHR42788:SF20">
    <property type="entry name" value="ABC TRANSPORTER ATP-BINDING PROTEIN"/>
    <property type="match status" value="1"/>
</dbReference>
<evidence type="ECO:0000256" key="1">
    <source>
        <dbReference type="ARBA" id="ARBA00022448"/>
    </source>
</evidence>
<dbReference type="GO" id="GO:0016887">
    <property type="term" value="F:ATP hydrolysis activity"/>
    <property type="evidence" value="ECO:0007669"/>
    <property type="project" value="InterPro"/>
</dbReference>
<dbReference type="AlphaFoldDB" id="A0A917V4R8"/>
<accession>A0A917V4R8</accession>
<protein>
    <submittedName>
        <fullName evidence="5">Sulfonate ABC transporter ATP-binding lipoprotein</fullName>
    </submittedName>
</protein>
<dbReference type="Pfam" id="PF00005">
    <property type="entry name" value="ABC_tran"/>
    <property type="match status" value="1"/>
</dbReference>
<dbReference type="RefSeq" id="WP_188827181.1">
    <property type="nucleotide sequence ID" value="NZ_BMMW01000001.1"/>
</dbReference>
<dbReference type="InterPro" id="IPR017871">
    <property type="entry name" value="ABC_transporter-like_CS"/>
</dbReference>
<gene>
    <name evidence="5" type="ORF">GCM10011591_06490</name>
</gene>
<dbReference type="PANTHER" id="PTHR42788">
    <property type="entry name" value="TAURINE IMPORT ATP-BINDING PROTEIN-RELATED"/>
    <property type="match status" value="1"/>
</dbReference>
<keyword evidence="5" id="KW-0449">Lipoprotein</keyword>
<dbReference type="PROSITE" id="PS50893">
    <property type="entry name" value="ABC_TRANSPORTER_2"/>
    <property type="match status" value="1"/>
</dbReference>
<evidence type="ECO:0000259" key="4">
    <source>
        <dbReference type="PROSITE" id="PS50893"/>
    </source>
</evidence>
<dbReference type="InterPro" id="IPR003593">
    <property type="entry name" value="AAA+_ATPase"/>
</dbReference>
<dbReference type="EMBL" id="BMMW01000001">
    <property type="protein sequence ID" value="GGK37601.1"/>
    <property type="molecule type" value="Genomic_DNA"/>
</dbReference>
<keyword evidence="2" id="KW-0547">Nucleotide-binding</keyword>
<keyword evidence="3 5" id="KW-0067">ATP-binding</keyword>
<sequence length="269" mass="28388">MSSPTPPAVALSAVGKTFTAGAVTALTDIELTVAAGEFVSLIGPSGCGKSTLLRIIADLEQPSTGSVLVGGKTARQARLDQDYGIAFQQAGLLDWRTVAANVELPLELHGVDKKTRRARSAELLKMAGLTDFANRYPAELSGGMQQRVAIARALARTPGLLLMDEPFGALDEMTREHMQGELLRIARETGAAVVFVTHSIPEAVYLSDRVVVLSARPGRISDIVSTGGWGRSATDTDVRSSTEFFASVAAVRAALRGDEVATVGGRDLR</sequence>
<dbReference type="CDD" id="cd03293">
    <property type="entry name" value="ABC_NrtD_SsuB_transporters"/>
    <property type="match status" value="1"/>
</dbReference>
<dbReference type="GO" id="GO:0005524">
    <property type="term" value="F:ATP binding"/>
    <property type="evidence" value="ECO:0007669"/>
    <property type="project" value="UniProtKB-KW"/>
</dbReference>
<dbReference type="InterPro" id="IPR003439">
    <property type="entry name" value="ABC_transporter-like_ATP-bd"/>
</dbReference>
<organism evidence="5 6">
    <name type="scientific">Nocardia camponoti</name>
    <dbReference type="NCBI Taxonomy" id="1616106"/>
    <lineage>
        <taxon>Bacteria</taxon>
        <taxon>Bacillati</taxon>
        <taxon>Actinomycetota</taxon>
        <taxon>Actinomycetes</taxon>
        <taxon>Mycobacteriales</taxon>
        <taxon>Nocardiaceae</taxon>
        <taxon>Nocardia</taxon>
    </lineage>
</organism>
<evidence type="ECO:0000313" key="5">
    <source>
        <dbReference type="EMBL" id="GGK37601.1"/>
    </source>
</evidence>
<feature type="domain" description="ABC transporter" evidence="4">
    <location>
        <begin position="9"/>
        <end position="240"/>
    </location>
</feature>
<comment type="caution">
    <text evidence="5">The sequence shown here is derived from an EMBL/GenBank/DDBJ whole genome shotgun (WGS) entry which is preliminary data.</text>
</comment>